<dbReference type="PRINTS" id="PR00039">
    <property type="entry name" value="HTHLYSR"/>
</dbReference>
<dbReference type="InterPro" id="IPR000847">
    <property type="entry name" value="LysR_HTH_N"/>
</dbReference>
<dbReference type="Gene3D" id="3.40.190.10">
    <property type="entry name" value="Periplasmic binding protein-like II"/>
    <property type="match status" value="2"/>
</dbReference>
<dbReference type="PANTHER" id="PTHR30118">
    <property type="entry name" value="HTH-TYPE TRANSCRIPTIONAL REGULATOR LEUO-RELATED"/>
    <property type="match status" value="1"/>
</dbReference>
<evidence type="ECO:0000256" key="1">
    <source>
        <dbReference type="ARBA" id="ARBA00009437"/>
    </source>
</evidence>
<keyword evidence="3" id="KW-0805">Transcription regulation</keyword>
<dbReference type="EMBL" id="JADZLT010000016">
    <property type="protein sequence ID" value="MBH0236233.1"/>
    <property type="molecule type" value="Genomic_DNA"/>
</dbReference>
<sequence length="322" mass="33978">MRTIDTAHIRRLDMTLLIVFDALIASGNMSAVARDLGLTQSAVSHAVGRLRQIFGDPLFVRRGAGVAPTPRALELAEPIRDALAAVRRAVRIGQGFDPATSTRRFTISALDSLIAQVGAELLATLTTLAPSSRLVFRTLGRADAEAGVRDGEIDVAIGSFSPAAGRQTLLYPERFLVAARRANPLIGETLDLDRYCALGHVLVSPAADSVGAVDPVLQRLGRSRRIVAVMPQFMPAFAAVAGSDAIITAPSRVCCKLASFMDLRVMAPPLEVPGFDLTILTSPQAADDPAIAWLTGRLQAILMRPAPAYVGKTVAEPAAAAG</sequence>
<dbReference type="InterPro" id="IPR050389">
    <property type="entry name" value="LysR-type_TF"/>
</dbReference>
<dbReference type="Proteomes" id="UP000631694">
    <property type="component" value="Unassembled WGS sequence"/>
</dbReference>
<evidence type="ECO:0000259" key="6">
    <source>
        <dbReference type="PROSITE" id="PS50931"/>
    </source>
</evidence>
<dbReference type="Gene3D" id="1.10.10.10">
    <property type="entry name" value="Winged helix-like DNA-binding domain superfamily/Winged helix DNA-binding domain"/>
    <property type="match status" value="1"/>
</dbReference>
<dbReference type="GO" id="GO:0003700">
    <property type="term" value="F:DNA-binding transcription factor activity"/>
    <property type="evidence" value="ECO:0007669"/>
    <property type="project" value="InterPro"/>
</dbReference>
<dbReference type="InterPro" id="IPR005119">
    <property type="entry name" value="LysR_subst-bd"/>
</dbReference>
<dbReference type="SUPFAM" id="SSF46785">
    <property type="entry name" value="Winged helix' DNA-binding domain"/>
    <property type="match status" value="1"/>
</dbReference>
<evidence type="ECO:0000313" key="8">
    <source>
        <dbReference type="Proteomes" id="UP000631694"/>
    </source>
</evidence>
<dbReference type="PANTHER" id="PTHR30118:SF15">
    <property type="entry name" value="TRANSCRIPTIONAL REGULATORY PROTEIN"/>
    <property type="match status" value="1"/>
</dbReference>
<name>A0A931HZH8_9HYPH</name>
<dbReference type="SUPFAM" id="SSF53850">
    <property type="entry name" value="Periplasmic binding protein-like II"/>
    <property type="match status" value="1"/>
</dbReference>
<keyword evidence="2" id="KW-0536">Nodulation</keyword>
<dbReference type="CDD" id="cd08417">
    <property type="entry name" value="PBP2_Nitroaromatics_like"/>
    <property type="match status" value="1"/>
</dbReference>
<dbReference type="Pfam" id="PF00126">
    <property type="entry name" value="HTH_1"/>
    <property type="match status" value="1"/>
</dbReference>
<keyword evidence="4" id="KW-0238">DNA-binding</keyword>
<comment type="similarity">
    <text evidence="1">Belongs to the LysR transcriptional regulatory family.</text>
</comment>
<evidence type="ECO:0000256" key="2">
    <source>
        <dbReference type="ARBA" id="ARBA00022458"/>
    </source>
</evidence>
<dbReference type="PROSITE" id="PS50931">
    <property type="entry name" value="HTH_LYSR"/>
    <property type="match status" value="1"/>
</dbReference>
<protein>
    <submittedName>
        <fullName evidence="7">LysR family transcriptional regulator</fullName>
    </submittedName>
</protein>
<evidence type="ECO:0000313" key="7">
    <source>
        <dbReference type="EMBL" id="MBH0236233.1"/>
    </source>
</evidence>
<dbReference type="Pfam" id="PF03466">
    <property type="entry name" value="LysR_substrate"/>
    <property type="match status" value="1"/>
</dbReference>
<dbReference type="AlphaFoldDB" id="A0A931HZH8"/>
<evidence type="ECO:0000256" key="5">
    <source>
        <dbReference type="ARBA" id="ARBA00023163"/>
    </source>
</evidence>
<comment type="caution">
    <text evidence="7">The sequence shown here is derived from an EMBL/GenBank/DDBJ whole genome shotgun (WGS) entry which is preliminary data.</text>
</comment>
<proteinExistence type="inferred from homology"/>
<accession>A0A931HZH8</accession>
<organism evidence="7 8">
    <name type="scientific">Methylobrevis albus</name>
    <dbReference type="NCBI Taxonomy" id="2793297"/>
    <lineage>
        <taxon>Bacteria</taxon>
        <taxon>Pseudomonadati</taxon>
        <taxon>Pseudomonadota</taxon>
        <taxon>Alphaproteobacteria</taxon>
        <taxon>Hyphomicrobiales</taxon>
        <taxon>Pleomorphomonadaceae</taxon>
        <taxon>Methylobrevis</taxon>
    </lineage>
</organism>
<evidence type="ECO:0000256" key="3">
    <source>
        <dbReference type="ARBA" id="ARBA00023015"/>
    </source>
</evidence>
<feature type="domain" description="HTH lysR-type" evidence="6">
    <location>
        <begin position="12"/>
        <end position="69"/>
    </location>
</feature>
<keyword evidence="5" id="KW-0804">Transcription</keyword>
<gene>
    <name evidence="7" type="ORF">I5731_00210</name>
</gene>
<dbReference type="InterPro" id="IPR036390">
    <property type="entry name" value="WH_DNA-bd_sf"/>
</dbReference>
<reference evidence="7" key="1">
    <citation type="submission" date="2020-12" db="EMBL/GenBank/DDBJ databases">
        <title>Methylobrevis albus sp. nov., isolated from fresh water lack sediment.</title>
        <authorList>
            <person name="Zou Q."/>
        </authorList>
    </citation>
    <scope>NUCLEOTIDE SEQUENCE</scope>
    <source>
        <strain evidence="7">L22</strain>
    </source>
</reference>
<dbReference type="GO" id="GO:0003677">
    <property type="term" value="F:DNA binding"/>
    <property type="evidence" value="ECO:0007669"/>
    <property type="project" value="UniProtKB-KW"/>
</dbReference>
<dbReference type="InterPro" id="IPR036388">
    <property type="entry name" value="WH-like_DNA-bd_sf"/>
</dbReference>
<dbReference type="InterPro" id="IPR037402">
    <property type="entry name" value="YidZ_PBP2"/>
</dbReference>
<keyword evidence="8" id="KW-1185">Reference proteome</keyword>
<dbReference type="RefSeq" id="WP_197309340.1">
    <property type="nucleotide sequence ID" value="NZ_JADZLT010000016.1"/>
</dbReference>
<evidence type="ECO:0000256" key="4">
    <source>
        <dbReference type="ARBA" id="ARBA00023125"/>
    </source>
</evidence>